<dbReference type="AlphaFoldDB" id="A0ABD3GHR2"/>
<organism evidence="1 2">
    <name type="scientific">Riccia sorocarpa</name>
    <dbReference type="NCBI Taxonomy" id="122646"/>
    <lineage>
        <taxon>Eukaryota</taxon>
        <taxon>Viridiplantae</taxon>
        <taxon>Streptophyta</taxon>
        <taxon>Embryophyta</taxon>
        <taxon>Marchantiophyta</taxon>
        <taxon>Marchantiopsida</taxon>
        <taxon>Marchantiidae</taxon>
        <taxon>Marchantiales</taxon>
        <taxon>Ricciaceae</taxon>
        <taxon>Riccia</taxon>
    </lineage>
</organism>
<accession>A0ABD3GHR2</accession>
<dbReference type="EMBL" id="JBJQOH010000007">
    <property type="protein sequence ID" value="KAL3678735.1"/>
    <property type="molecule type" value="Genomic_DNA"/>
</dbReference>
<dbReference type="Proteomes" id="UP001633002">
    <property type="component" value="Unassembled WGS sequence"/>
</dbReference>
<gene>
    <name evidence="1" type="ORF">R1sor_021691</name>
</gene>
<comment type="caution">
    <text evidence="1">The sequence shown here is derived from an EMBL/GenBank/DDBJ whole genome shotgun (WGS) entry which is preliminary data.</text>
</comment>
<protein>
    <submittedName>
        <fullName evidence="1">Uncharacterized protein</fullName>
    </submittedName>
</protein>
<reference evidence="1 2" key="1">
    <citation type="submission" date="2024-09" db="EMBL/GenBank/DDBJ databases">
        <title>Chromosome-scale assembly of Riccia sorocarpa.</title>
        <authorList>
            <person name="Paukszto L."/>
        </authorList>
    </citation>
    <scope>NUCLEOTIDE SEQUENCE [LARGE SCALE GENOMIC DNA]</scope>
    <source>
        <strain evidence="1">LP-2024</strain>
        <tissue evidence="1">Aerial parts of the thallus</tissue>
    </source>
</reference>
<evidence type="ECO:0000313" key="2">
    <source>
        <dbReference type="Proteomes" id="UP001633002"/>
    </source>
</evidence>
<name>A0ABD3GHR2_9MARC</name>
<evidence type="ECO:0000313" key="1">
    <source>
        <dbReference type="EMBL" id="KAL3678735.1"/>
    </source>
</evidence>
<keyword evidence="2" id="KW-1185">Reference proteome</keyword>
<sequence length="113" mass="12504">MASALLVVQVQSPLPLKSARERLHHLLQFVLVPVRRSECSVFGRAPLLLALDLPYLKDPGMEWRPSRGADGDDSPVEFRDCIVRNSKIFLLGYQCIEPHDGPAAVCAPYSTCS</sequence>
<proteinExistence type="predicted"/>